<dbReference type="Proteomes" id="UP000306317">
    <property type="component" value="Unassembled WGS sequence"/>
</dbReference>
<evidence type="ECO:0000259" key="4">
    <source>
        <dbReference type="Pfam" id="PF01420"/>
    </source>
</evidence>
<name>A0A4S3KHU7_9GAMM</name>
<dbReference type="InterPro" id="IPR051212">
    <property type="entry name" value="Type-I_RE_S_subunit"/>
</dbReference>
<dbReference type="CDD" id="cd17246">
    <property type="entry name" value="RMtype1_S_SonII-TRD2-CR2_like"/>
    <property type="match status" value="1"/>
</dbReference>
<evidence type="ECO:0000256" key="3">
    <source>
        <dbReference type="ARBA" id="ARBA00023125"/>
    </source>
</evidence>
<dbReference type="PANTHER" id="PTHR43140">
    <property type="entry name" value="TYPE-1 RESTRICTION ENZYME ECOKI SPECIFICITY PROTEIN"/>
    <property type="match status" value="1"/>
</dbReference>
<dbReference type="SUPFAM" id="SSF116734">
    <property type="entry name" value="DNA methylase specificity domain"/>
    <property type="match status" value="2"/>
</dbReference>
<keyword evidence="6" id="KW-1185">Reference proteome</keyword>
<gene>
    <name evidence="5" type="ORF">B1991_06610</name>
</gene>
<dbReference type="InterPro" id="IPR044946">
    <property type="entry name" value="Restrct_endonuc_typeI_TRD_sf"/>
</dbReference>
<comment type="similarity">
    <text evidence="1">Belongs to the type-I restriction system S methylase family.</text>
</comment>
<dbReference type="AlphaFoldDB" id="A0A4S3KHU7"/>
<evidence type="ECO:0000313" key="6">
    <source>
        <dbReference type="Proteomes" id="UP000306317"/>
    </source>
</evidence>
<dbReference type="Gene3D" id="3.90.220.20">
    <property type="entry name" value="DNA methylase specificity domains"/>
    <property type="match status" value="2"/>
</dbReference>
<dbReference type="PANTHER" id="PTHR43140:SF1">
    <property type="entry name" value="TYPE I RESTRICTION ENZYME ECOKI SPECIFICITY SUBUNIT"/>
    <property type="match status" value="1"/>
</dbReference>
<dbReference type="GO" id="GO:0003677">
    <property type="term" value="F:DNA binding"/>
    <property type="evidence" value="ECO:0007669"/>
    <property type="project" value="UniProtKB-KW"/>
</dbReference>
<accession>A0A4S3KHU7</accession>
<evidence type="ECO:0000256" key="1">
    <source>
        <dbReference type="ARBA" id="ARBA00010923"/>
    </source>
</evidence>
<proteinExistence type="inferred from homology"/>
<evidence type="ECO:0000313" key="5">
    <source>
        <dbReference type="EMBL" id="THD08169.1"/>
    </source>
</evidence>
<dbReference type="InterPro" id="IPR000055">
    <property type="entry name" value="Restrct_endonuc_typeI_TRD"/>
</dbReference>
<dbReference type="EMBL" id="MWIO01000018">
    <property type="protein sequence ID" value="THD08169.1"/>
    <property type="molecule type" value="Genomic_DNA"/>
</dbReference>
<feature type="domain" description="Type I restriction modification DNA specificity" evidence="4">
    <location>
        <begin position="311"/>
        <end position="418"/>
    </location>
</feature>
<evidence type="ECO:0000256" key="2">
    <source>
        <dbReference type="ARBA" id="ARBA00022747"/>
    </source>
</evidence>
<keyword evidence="2" id="KW-0680">Restriction system</keyword>
<dbReference type="Pfam" id="PF01420">
    <property type="entry name" value="Methylase_S"/>
    <property type="match status" value="1"/>
</dbReference>
<sequence>MVVTAAERMTSDHYDFDGAAAIVPLVSSTGHGKASLHRLHYQEGRFALGTILAAIFPHDPQKLSARFLYEYLTTFKDELLVSRMIGTANVSLSIGKIAEVPVPLVDPSTQKQVDELMALCDQLEGTRAQREATRDRLAAASLARLSTPDPDTFPADARFALDALPALTARPDQIKQLRQAILNLAVRGKLVPQDPSSEPATSLLKKIASLRSKKLEGGYPNEVEARAQLKKLLTQRVPDQLDPLPAGWTWATLMQCSILVVDCKNKTAPYAKSGVRLIRTTNVRDGQMNNIDQRYVDQRTYEEWSARCTPEPGDVLITREAPMGEVCLIPPGERICLGQRMMLARLPADLMDPRFILYSLQDPRLMDRVQDKPIGATVQHLRVGGVETLLMPVPPLEEQRRIVAKLDELMALCDQLEASLTTGEAARSQLLEALLHGALAPTPAASCKHPRAAVSGYVVSRLASRRNFGRTAHMKHLYLAESRLGLKLGGRYMRQAAGPLDTDIYALEKQAEAAGWYTHSVETLPSGHEKVSYVPGKGIKALAEEGVAVLGHARIEMDRLIDLMGGLNTEQVEIIATLFAAWNDALLDGHTPDDDWIVKEVREHWHASKQRFAPAELHKWLGWMRQNDVVPLGHPPRTTQQTTMEF</sequence>
<reference evidence="5 6" key="1">
    <citation type="submission" date="2017-02" db="EMBL/GenBank/DDBJ databases">
        <title>Whole genome sequencing of Rhodanobacter lindaniclasticus DSM 17932.</title>
        <authorList>
            <person name="Kumar S."/>
            <person name="Patil P."/>
            <person name="Patil P.B."/>
        </authorList>
    </citation>
    <scope>NUCLEOTIDE SEQUENCE [LARGE SCALE GENOMIC DNA]</scope>
    <source>
        <strain evidence="5 6">DSM 17932</strain>
    </source>
</reference>
<protein>
    <recommendedName>
        <fullName evidence="4">Type I restriction modification DNA specificity domain-containing protein</fullName>
    </recommendedName>
</protein>
<dbReference type="GO" id="GO:0009307">
    <property type="term" value="P:DNA restriction-modification system"/>
    <property type="evidence" value="ECO:0007669"/>
    <property type="project" value="UniProtKB-KW"/>
</dbReference>
<keyword evidence="3" id="KW-0238">DNA-binding</keyword>
<organism evidence="5 6">
    <name type="scientific">Rhodanobacter lindaniclasticus</name>
    <dbReference type="NCBI Taxonomy" id="75310"/>
    <lineage>
        <taxon>Bacteria</taxon>
        <taxon>Pseudomonadati</taxon>
        <taxon>Pseudomonadota</taxon>
        <taxon>Gammaproteobacteria</taxon>
        <taxon>Lysobacterales</taxon>
        <taxon>Rhodanobacteraceae</taxon>
        <taxon>Rhodanobacter</taxon>
    </lineage>
</organism>
<comment type="caution">
    <text evidence="5">The sequence shown here is derived from an EMBL/GenBank/DDBJ whole genome shotgun (WGS) entry which is preliminary data.</text>
</comment>